<accession>A0ABN8ID78</accession>
<reference evidence="1" key="1">
    <citation type="submission" date="2022-03" db="EMBL/GenBank/DDBJ databases">
        <authorList>
            <person name="Martin H S."/>
        </authorList>
    </citation>
    <scope>NUCLEOTIDE SEQUENCE</scope>
</reference>
<protein>
    <submittedName>
        <fullName evidence="1">Uncharacterized protein</fullName>
    </submittedName>
</protein>
<name>A0ABN8ID78_9NEOP</name>
<evidence type="ECO:0000313" key="1">
    <source>
        <dbReference type="EMBL" id="CAH2050803.1"/>
    </source>
</evidence>
<organism evidence="1 2">
    <name type="scientific">Iphiclides podalirius</name>
    <name type="common">scarce swallowtail</name>
    <dbReference type="NCBI Taxonomy" id="110791"/>
    <lineage>
        <taxon>Eukaryota</taxon>
        <taxon>Metazoa</taxon>
        <taxon>Ecdysozoa</taxon>
        <taxon>Arthropoda</taxon>
        <taxon>Hexapoda</taxon>
        <taxon>Insecta</taxon>
        <taxon>Pterygota</taxon>
        <taxon>Neoptera</taxon>
        <taxon>Endopterygota</taxon>
        <taxon>Lepidoptera</taxon>
        <taxon>Glossata</taxon>
        <taxon>Ditrysia</taxon>
        <taxon>Papilionoidea</taxon>
        <taxon>Papilionidae</taxon>
        <taxon>Papilioninae</taxon>
        <taxon>Iphiclides</taxon>
    </lineage>
</organism>
<dbReference type="EMBL" id="OW152814">
    <property type="protein sequence ID" value="CAH2050803.1"/>
    <property type="molecule type" value="Genomic_DNA"/>
</dbReference>
<dbReference type="Proteomes" id="UP000837857">
    <property type="component" value="Chromosome 2"/>
</dbReference>
<keyword evidence="2" id="KW-1185">Reference proteome</keyword>
<feature type="non-terminal residue" evidence="1">
    <location>
        <position position="76"/>
    </location>
</feature>
<gene>
    <name evidence="1" type="ORF">IPOD504_LOCUS7683</name>
</gene>
<evidence type="ECO:0000313" key="2">
    <source>
        <dbReference type="Proteomes" id="UP000837857"/>
    </source>
</evidence>
<sequence>MFIAGLVFALKKKICRRPRKPPAALMADAYSPRVVRTKSTIDRRRRALAGKANLRATRHATVNGVTLRVPATAAHL</sequence>
<proteinExistence type="predicted"/>